<sequence length="116" mass="13446">MWDPLVNDFPNRCMVSVVCFPIKVFSNTFGYYPSNSLGLEYLTELIQVLRIRKHAKAELRYRLLYPDIECAEEADLRHPAFLTCHCGKCPCQREKEEVDQPTHVEETEVLSVIPLS</sequence>
<evidence type="ECO:0000256" key="3">
    <source>
        <dbReference type="ARBA" id="ARBA00009397"/>
    </source>
</evidence>
<evidence type="ECO:0000256" key="9">
    <source>
        <dbReference type="ARBA" id="ARBA00023280"/>
    </source>
</evidence>
<dbReference type="InterPro" id="IPR002511">
    <property type="entry name" value="Gemini_V2"/>
</dbReference>
<evidence type="ECO:0000256" key="2">
    <source>
        <dbReference type="ARBA" id="ARBA00004407"/>
    </source>
</evidence>
<dbReference type="Pfam" id="PF01524">
    <property type="entry name" value="Gemini_V2"/>
    <property type="match status" value="1"/>
</dbReference>
<evidence type="ECO:0000256" key="1">
    <source>
        <dbReference type="ARBA" id="ARBA00003603"/>
    </source>
</evidence>
<evidence type="ECO:0000256" key="6">
    <source>
        <dbReference type="ARBA" id="ARBA00022581"/>
    </source>
</evidence>
<evidence type="ECO:0000256" key="7">
    <source>
        <dbReference type="ARBA" id="ARBA00022632"/>
    </source>
</evidence>
<evidence type="ECO:0000256" key="4">
    <source>
        <dbReference type="ARBA" id="ARBA00011105"/>
    </source>
</evidence>
<reference evidence="11" key="1">
    <citation type="submission" date="2013-04" db="EMBL/GenBank/DDBJ databases">
        <title>Infectivity and the phylogeny relationship of yellow mosaic viruses infecting grain legumes in TamilNadu, India.</title>
        <authorList>
            <person name="Satya V.K."/>
            <person name="Kanakala S."/>
            <person name="Velazhahan R."/>
            <person name="Alice D."/>
            <person name="Jyothsna P."/>
            <person name="Jayamani P."/>
            <person name="Rabindran R."/>
        </authorList>
    </citation>
    <scope>NUCLEOTIDE SEQUENCE</scope>
</reference>
<keyword evidence="5 10" id="KW-0941">Suppressor of RNA silencing</keyword>
<comment type="subcellular location">
    <subcellularLocation>
        <location evidence="2 10">Host cytoplasm</location>
        <location evidence="2 10">Host perinuclear region</location>
    </subcellularLocation>
</comment>
<evidence type="ECO:0000256" key="5">
    <source>
        <dbReference type="ARBA" id="ARBA00022463"/>
    </source>
</evidence>
<evidence type="ECO:0000313" key="11">
    <source>
        <dbReference type="EMBL" id="AGS77228.1"/>
    </source>
</evidence>
<keyword evidence="7" id="KW-1090">Inhibition of host innate immune response by virus</keyword>
<keyword evidence="8 10" id="KW-1035">Host cytoplasm</keyword>
<evidence type="ECO:0000256" key="10">
    <source>
        <dbReference type="RuleBase" id="RU364051"/>
    </source>
</evidence>
<keyword evidence="6 10" id="KW-0945">Host-virus interaction</keyword>
<dbReference type="GO" id="GO:0044220">
    <property type="term" value="C:host cell perinuclear region of cytoplasm"/>
    <property type="evidence" value="ECO:0007669"/>
    <property type="project" value="UniProtKB-SubCell"/>
</dbReference>
<comment type="similarity">
    <text evidence="3 10">Belongs to the geminiviridae protein AV2/V2 family.</text>
</comment>
<protein>
    <recommendedName>
        <fullName evidence="10">Protein V2</fullName>
    </recommendedName>
</protein>
<comment type="function">
    <text evidence="1 10">Through its interaction with host SGS3, acts as a suppressor of RNA-mediated gene silencing, also known as post-transcriptional gene silencing (PTGS), a mechanism of plant viral defense that limits the accumulation of viral RNAs.</text>
</comment>
<name>S5VC25_9GEMI</name>
<dbReference type="EMBL" id="KC911718">
    <property type="protein sequence ID" value="AGS77228.1"/>
    <property type="molecule type" value="Genomic_DNA"/>
</dbReference>
<accession>S5VC25</accession>
<organism evidence="11">
    <name type="scientific">Mungbean yellow mosaic virus</name>
    <dbReference type="NCBI Taxonomy" id="33726"/>
    <lineage>
        <taxon>Viruses</taxon>
        <taxon>Monodnaviria</taxon>
        <taxon>Shotokuvirae</taxon>
        <taxon>Cressdnaviricota</taxon>
        <taxon>Repensiviricetes</taxon>
        <taxon>Geplafuvirales</taxon>
        <taxon>Geminiviridae</taxon>
        <taxon>Begomovirus</taxon>
        <taxon>Begomovirus vignaradiatae</taxon>
    </lineage>
</organism>
<proteinExistence type="inferred from homology"/>
<evidence type="ECO:0000256" key="8">
    <source>
        <dbReference type="ARBA" id="ARBA00023200"/>
    </source>
</evidence>
<dbReference type="GO" id="GO:0060967">
    <property type="term" value="P:negative regulation of gene silencing by regulatory ncRNA"/>
    <property type="evidence" value="ECO:0007669"/>
    <property type="project" value="InterPro"/>
</dbReference>
<keyword evidence="9" id="KW-0899">Viral immunoevasion</keyword>
<comment type="subunit">
    <text evidence="4 10">Interacts with host SGS3.</text>
</comment>
<dbReference type="GO" id="GO:0052170">
    <property type="term" value="P:symbiont-mediated suppression of host innate immune response"/>
    <property type="evidence" value="ECO:0007669"/>
    <property type="project" value="UniProtKB-KW"/>
</dbReference>